<dbReference type="CDD" id="cd06433">
    <property type="entry name" value="GT_2_WfgS_like"/>
    <property type="match status" value="1"/>
</dbReference>
<gene>
    <name evidence="2" type="ORF">LZZ85_06805</name>
</gene>
<proteinExistence type="predicted"/>
<dbReference type="EMBL" id="JAKLTR010000003">
    <property type="protein sequence ID" value="MCG2613982.1"/>
    <property type="molecule type" value="Genomic_DNA"/>
</dbReference>
<organism evidence="2 3">
    <name type="scientific">Terrimonas ginsenosidimutans</name>
    <dbReference type="NCBI Taxonomy" id="2908004"/>
    <lineage>
        <taxon>Bacteria</taxon>
        <taxon>Pseudomonadati</taxon>
        <taxon>Bacteroidota</taxon>
        <taxon>Chitinophagia</taxon>
        <taxon>Chitinophagales</taxon>
        <taxon>Chitinophagaceae</taxon>
        <taxon>Terrimonas</taxon>
    </lineage>
</organism>
<dbReference type="Proteomes" id="UP001165367">
    <property type="component" value="Unassembled WGS sequence"/>
</dbReference>
<dbReference type="PANTHER" id="PTHR43685:SF2">
    <property type="entry name" value="GLYCOSYLTRANSFERASE 2-LIKE DOMAIN-CONTAINING PROTEIN"/>
    <property type="match status" value="1"/>
</dbReference>
<dbReference type="InterPro" id="IPR050834">
    <property type="entry name" value="Glycosyltransf_2"/>
</dbReference>
<comment type="caution">
    <text evidence="2">The sequence shown here is derived from an EMBL/GenBank/DDBJ whole genome shotgun (WGS) entry which is preliminary data.</text>
</comment>
<dbReference type="PANTHER" id="PTHR43685">
    <property type="entry name" value="GLYCOSYLTRANSFERASE"/>
    <property type="match status" value="1"/>
</dbReference>
<dbReference type="SUPFAM" id="SSF53448">
    <property type="entry name" value="Nucleotide-diphospho-sugar transferases"/>
    <property type="match status" value="1"/>
</dbReference>
<reference evidence="2" key="1">
    <citation type="submission" date="2022-01" db="EMBL/GenBank/DDBJ databases">
        <authorList>
            <person name="Jo J.-H."/>
            <person name="Im W.-T."/>
        </authorList>
    </citation>
    <scope>NUCLEOTIDE SEQUENCE</scope>
    <source>
        <strain evidence="2">NA20</strain>
    </source>
</reference>
<evidence type="ECO:0000313" key="3">
    <source>
        <dbReference type="Proteomes" id="UP001165367"/>
    </source>
</evidence>
<dbReference type="InterPro" id="IPR001173">
    <property type="entry name" value="Glyco_trans_2-like"/>
</dbReference>
<name>A0ABS9KNS4_9BACT</name>
<dbReference type="Gene3D" id="3.90.550.10">
    <property type="entry name" value="Spore Coat Polysaccharide Biosynthesis Protein SpsA, Chain A"/>
    <property type="match status" value="1"/>
</dbReference>
<evidence type="ECO:0000259" key="1">
    <source>
        <dbReference type="Pfam" id="PF00535"/>
    </source>
</evidence>
<dbReference type="RefSeq" id="WP_237869971.1">
    <property type="nucleotide sequence ID" value="NZ_JAKLTR010000003.1"/>
</dbReference>
<dbReference type="InterPro" id="IPR029044">
    <property type="entry name" value="Nucleotide-diphossugar_trans"/>
</dbReference>
<keyword evidence="3" id="KW-1185">Reference proteome</keyword>
<accession>A0ABS9KNS4</accession>
<dbReference type="Pfam" id="PF00535">
    <property type="entry name" value="Glycos_transf_2"/>
    <property type="match status" value="1"/>
</dbReference>
<evidence type="ECO:0000313" key="2">
    <source>
        <dbReference type="EMBL" id="MCG2613982.1"/>
    </source>
</evidence>
<sequence length="340" mass="39265">MTSFEGRTDNYPRITIVTPSFNQGQYIEDTIKSVLDQGYPHLEYFVIDGGSTDNTLEVIKKYEDRITYWISEKDSGQSNAINKGFRRATGDIINWINSDDQLMPGSLHAIAGYFNQHKDVALVHGRIEYFGEGITSFTSTNLSTADLENRYIAHICMPQPASFYRKQLLDEQGLLDETLHFSMDTDLFVRAGLHYKILQVEDVFSRFRLHAASKSVSGFNKKFLTDNQLIFSRVLATLKAAPQIEQMKQLGLFVEPGYVYQTPKRSFDGALLLFYFLEHRLRTLYFQGDRKEFKRLFKFILNHYPIKTLTAGKLVAYRLLLFLPSTMLHRVSRFLTRKAT</sequence>
<feature type="domain" description="Glycosyltransferase 2-like" evidence="1">
    <location>
        <begin position="15"/>
        <end position="144"/>
    </location>
</feature>
<protein>
    <submittedName>
        <fullName evidence="2">Glycosyltransferase</fullName>
    </submittedName>
</protein>